<dbReference type="GO" id="GO:0004252">
    <property type="term" value="F:serine-type endopeptidase activity"/>
    <property type="evidence" value="ECO:0007669"/>
    <property type="project" value="InterPro"/>
</dbReference>
<dbReference type="Proteomes" id="UP000019402">
    <property type="component" value="Unassembled WGS sequence"/>
</dbReference>
<keyword evidence="1" id="KW-0472">Membrane</keyword>
<evidence type="ECO:0000259" key="2">
    <source>
        <dbReference type="Pfam" id="PF10502"/>
    </source>
</evidence>
<dbReference type="Pfam" id="PF10502">
    <property type="entry name" value="Peptidase_S26"/>
    <property type="match status" value="1"/>
</dbReference>
<dbReference type="Gene3D" id="2.10.109.10">
    <property type="entry name" value="Umud Fragment, subunit A"/>
    <property type="match status" value="1"/>
</dbReference>
<sequence>MPKKSVVTWIRFSIAALVYFLWVIWVGNYWLLLGLPIIFDIYISKKVPWSFWKRTKDGKKPSAFVEWADALIFALVAVYFINLFLFQNYKIPTSSLEKSLLVGDHLFVSKVSYGPRIPNTPLSFPLLQNTIPILNTKSYVEWPQWDYHRLKGWAKLKIMILWFLISLHRILCL</sequence>
<name>W7Y9W3_9BACT</name>
<protein>
    <submittedName>
        <fullName evidence="3">Signal peptidase I</fullName>
    </submittedName>
</protein>
<evidence type="ECO:0000313" key="3">
    <source>
        <dbReference type="EMBL" id="GAF05102.1"/>
    </source>
</evidence>
<dbReference type="InterPro" id="IPR019533">
    <property type="entry name" value="Peptidase_S26"/>
</dbReference>
<dbReference type="AlphaFoldDB" id="W7Y9W3"/>
<dbReference type="eggNOG" id="COG0681">
    <property type="taxonomic scope" value="Bacteria"/>
</dbReference>
<dbReference type="SUPFAM" id="SSF51306">
    <property type="entry name" value="LexA/Signal peptidase"/>
    <property type="match status" value="1"/>
</dbReference>
<keyword evidence="1" id="KW-0812">Transmembrane</keyword>
<accession>W7Y9W3</accession>
<dbReference type="InterPro" id="IPR036286">
    <property type="entry name" value="LexA/Signal_pep-like_sf"/>
</dbReference>
<keyword evidence="1" id="KW-1133">Transmembrane helix</keyword>
<proteinExistence type="predicted"/>
<keyword evidence="4" id="KW-1185">Reference proteome</keyword>
<dbReference type="EMBL" id="BAMD01000068">
    <property type="protein sequence ID" value="GAF05102.1"/>
    <property type="molecule type" value="Genomic_DNA"/>
</dbReference>
<reference evidence="3 4" key="1">
    <citation type="journal article" date="2014" name="Genome Announc.">
        <title>Draft Genome Sequence of Cytophaga fermentans JCM 21142T, a Facultative Anaerobe Isolated from Marine Mud.</title>
        <authorList>
            <person name="Starns D."/>
            <person name="Oshima K."/>
            <person name="Suda W."/>
            <person name="Iino T."/>
            <person name="Yuki M."/>
            <person name="Inoue J."/>
            <person name="Kitamura K."/>
            <person name="Iida T."/>
            <person name="Darby A."/>
            <person name="Hattori M."/>
            <person name="Ohkuma M."/>
        </authorList>
    </citation>
    <scope>NUCLEOTIDE SEQUENCE [LARGE SCALE GENOMIC DNA]</scope>
    <source>
        <strain evidence="3 4">JCM 21142</strain>
    </source>
</reference>
<organism evidence="3 4">
    <name type="scientific">Saccharicrinis fermentans DSM 9555 = JCM 21142</name>
    <dbReference type="NCBI Taxonomy" id="869213"/>
    <lineage>
        <taxon>Bacteria</taxon>
        <taxon>Pseudomonadati</taxon>
        <taxon>Bacteroidota</taxon>
        <taxon>Bacteroidia</taxon>
        <taxon>Marinilabiliales</taxon>
        <taxon>Marinilabiliaceae</taxon>
        <taxon>Saccharicrinis</taxon>
    </lineage>
</organism>
<evidence type="ECO:0000256" key="1">
    <source>
        <dbReference type="SAM" id="Phobius"/>
    </source>
</evidence>
<comment type="caution">
    <text evidence="3">The sequence shown here is derived from an EMBL/GenBank/DDBJ whole genome shotgun (WGS) entry which is preliminary data.</text>
</comment>
<evidence type="ECO:0000313" key="4">
    <source>
        <dbReference type="Proteomes" id="UP000019402"/>
    </source>
</evidence>
<gene>
    <name evidence="3" type="ORF">JCM21142_93826</name>
</gene>
<feature type="domain" description="Peptidase S26" evidence="2">
    <location>
        <begin position="65"/>
        <end position="118"/>
    </location>
</feature>
<feature type="transmembrane region" description="Helical" evidence="1">
    <location>
        <begin position="64"/>
        <end position="86"/>
    </location>
</feature>
<dbReference type="RefSeq" id="WP_262505158.1">
    <property type="nucleotide sequence ID" value="NZ_BAMD01000068.1"/>
</dbReference>
<dbReference type="GO" id="GO:0006465">
    <property type="term" value="P:signal peptide processing"/>
    <property type="evidence" value="ECO:0007669"/>
    <property type="project" value="InterPro"/>
</dbReference>
<feature type="transmembrane region" description="Helical" evidence="1">
    <location>
        <begin position="12"/>
        <end position="43"/>
    </location>
</feature>